<keyword evidence="1" id="KW-0677">Repeat</keyword>
<organism evidence="3 4">
    <name type="scientific">Bacteroides thetaiotaomicron</name>
    <dbReference type="NCBI Taxonomy" id="818"/>
    <lineage>
        <taxon>Bacteria</taxon>
        <taxon>Pseudomonadati</taxon>
        <taxon>Bacteroidota</taxon>
        <taxon>Bacteroidia</taxon>
        <taxon>Bacteroidales</taxon>
        <taxon>Bacteroidaceae</taxon>
        <taxon>Bacteroides</taxon>
    </lineage>
</organism>
<dbReference type="PANTHER" id="PTHR32305:SF15">
    <property type="entry name" value="PROTEIN RHSA-RELATED"/>
    <property type="match status" value="1"/>
</dbReference>
<evidence type="ECO:0000256" key="1">
    <source>
        <dbReference type="ARBA" id="ARBA00022737"/>
    </source>
</evidence>
<protein>
    <submittedName>
        <fullName evidence="3">RHS repeat-associated core domain</fullName>
    </submittedName>
</protein>
<sequence length="246" mass="28023">MEDRWDTDTERRDMTVWLFDEESFVPMAMIKEGRSYSILTDQLGTPTEAYDAEGNEVWNRVLDIDGNVIEETGNKGMVPFLFQGQYYDCETGLAYNRFRYYSPQMGMYVSQDPIGLEGGILNLYGYVDDTNAWIDVLGLSSHGHHSDPKFMGGAPKQTLTALVDTDHVQLHIDLNLYLDTKTKVVGKETVSMRPKRGNSGAVIQTNFTRQERLEALAEFYTINRAKYPDAAADFFAQHPQLQKTNY</sequence>
<name>A0A174SJ40_BACT4</name>
<evidence type="ECO:0000259" key="2">
    <source>
        <dbReference type="Pfam" id="PF25023"/>
    </source>
</evidence>
<dbReference type="PRINTS" id="PR00394">
    <property type="entry name" value="RHSPROTEIN"/>
</dbReference>
<dbReference type="NCBIfam" id="TIGR03696">
    <property type="entry name" value="Rhs_assc_core"/>
    <property type="match status" value="1"/>
</dbReference>
<dbReference type="AlphaFoldDB" id="A0A174SJ40"/>
<gene>
    <name evidence="3" type="ORF">ERS852511_03875</name>
</gene>
<dbReference type="InterPro" id="IPR056823">
    <property type="entry name" value="TEN-like_YD-shell"/>
</dbReference>
<dbReference type="InterPro" id="IPR022385">
    <property type="entry name" value="Rhs_assc_core"/>
</dbReference>
<dbReference type="EMBL" id="CZAP01000017">
    <property type="protein sequence ID" value="CUP97723.1"/>
    <property type="molecule type" value="Genomic_DNA"/>
</dbReference>
<evidence type="ECO:0000313" key="3">
    <source>
        <dbReference type="EMBL" id="CUP97723.1"/>
    </source>
</evidence>
<dbReference type="Pfam" id="PF25023">
    <property type="entry name" value="TEN_YD-shell"/>
    <property type="match status" value="1"/>
</dbReference>
<feature type="domain" description="Teneurin-like YD-shell" evidence="2">
    <location>
        <begin position="10"/>
        <end position="112"/>
    </location>
</feature>
<dbReference type="PANTHER" id="PTHR32305">
    <property type="match status" value="1"/>
</dbReference>
<dbReference type="InterPro" id="IPR050708">
    <property type="entry name" value="T6SS_VgrG/RHS"/>
</dbReference>
<proteinExistence type="predicted"/>
<accession>A0A174SJ40</accession>
<evidence type="ECO:0000313" key="4">
    <source>
        <dbReference type="Proteomes" id="UP000095576"/>
    </source>
</evidence>
<dbReference type="Gene3D" id="2.180.10.10">
    <property type="entry name" value="RHS repeat-associated core"/>
    <property type="match status" value="1"/>
</dbReference>
<reference evidence="3 4" key="1">
    <citation type="submission" date="2015-09" db="EMBL/GenBank/DDBJ databases">
        <authorList>
            <consortium name="Pathogen Informatics"/>
        </authorList>
    </citation>
    <scope>NUCLEOTIDE SEQUENCE [LARGE SCALE GENOMIC DNA]</scope>
    <source>
        <strain evidence="3 4">2789STDY5834899</strain>
    </source>
</reference>
<dbReference type="Proteomes" id="UP000095576">
    <property type="component" value="Unassembled WGS sequence"/>
</dbReference>